<dbReference type="Proteomes" id="UP000003536">
    <property type="component" value="Unassembled WGS sequence"/>
</dbReference>
<dbReference type="PANTHER" id="PTHR11091">
    <property type="entry name" value="OXIDOREDUCTASE-RELATED"/>
    <property type="match status" value="1"/>
</dbReference>
<dbReference type="EMBL" id="AFCX01000299">
    <property type="protein sequence ID" value="EHD05768.1"/>
    <property type="molecule type" value="Genomic_DNA"/>
</dbReference>
<evidence type="ECO:0000256" key="1">
    <source>
        <dbReference type="ARBA" id="ARBA00006056"/>
    </source>
</evidence>
<proteinExistence type="inferred from homology"/>
<keyword evidence="3" id="KW-0812">Transmembrane</keyword>
<dbReference type="SUPFAM" id="SSF89733">
    <property type="entry name" value="L-sulfolactate dehydrogenase-like"/>
    <property type="match status" value="1"/>
</dbReference>
<accession>G5S7U2</accession>
<reference evidence="4 5" key="1">
    <citation type="journal article" date="2011" name="BMC Genomics">
        <title>Genome sequencing reveals diversification of virulence factor content and possible host adaptation in distinct subpopulations of Salmonella enterica.</title>
        <authorList>
            <person name="den Bakker H.C."/>
            <person name="Moreno Switt A.I."/>
            <person name="Govoni G."/>
            <person name="Cummings C.A."/>
            <person name="Ranieri M.L."/>
            <person name="Degoricija L."/>
            <person name="Hoelzer K."/>
            <person name="Rodriguez-Rivera L.D."/>
            <person name="Brown S."/>
            <person name="Bolchacova E."/>
            <person name="Furtado M.R."/>
            <person name="Wiedmann M."/>
        </authorList>
    </citation>
    <scope>NUCLEOTIDE SEQUENCE [LARGE SCALE GENOMIC DNA]</scope>
    <source>
        <strain evidence="4 5">A4-580</strain>
    </source>
</reference>
<gene>
    <name evidence="4" type="ORF">LTSEWAN_0913</name>
</gene>
<dbReference type="PANTHER" id="PTHR11091:SF0">
    <property type="entry name" value="MALATE DEHYDROGENASE"/>
    <property type="match status" value="1"/>
</dbReference>
<dbReference type="PATRIC" id="fig|913086.3.peg.726"/>
<evidence type="ECO:0000313" key="4">
    <source>
        <dbReference type="EMBL" id="EHD05768.1"/>
    </source>
</evidence>
<evidence type="ECO:0000256" key="3">
    <source>
        <dbReference type="SAM" id="Phobius"/>
    </source>
</evidence>
<protein>
    <submittedName>
        <fullName evidence="4">Ureidoglycolate dehydrogenase</fullName>
    </submittedName>
</protein>
<dbReference type="Pfam" id="PF02615">
    <property type="entry name" value="Ldh_2"/>
    <property type="match status" value="1"/>
</dbReference>
<keyword evidence="2" id="KW-0560">Oxidoreductase</keyword>
<feature type="non-terminal residue" evidence="4">
    <location>
        <position position="1"/>
    </location>
</feature>
<evidence type="ECO:0000256" key="2">
    <source>
        <dbReference type="ARBA" id="ARBA00023002"/>
    </source>
</evidence>
<comment type="caution">
    <text evidence="4">The sequence shown here is derived from an EMBL/GenBank/DDBJ whole genome shotgun (WGS) entry which is preliminary data.</text>
</comment>
<name>G5S7U2_SALET</name>
<dbReference type="Gene3D" id="3.30.1370.60">
    <property type="entry name" value="Hypothetical oxidoreductase yiak, domain 2"/>
    <property type="match status" value="1"/>
</dbReference>
<keyword evidence="3" id="KW-1133">Transmembrane helix</keyword>
<dbReference type="InterPro" id="IPR003767">
    <property type="entry name" value="Malate/L-lactate_DH-like"/>
</dbReference>
<comment type="similarity">
    <text evidence="1">Belongs to the LDH2/MDH2 oxidoreductase family.</text>
</comment>
<organism evidence="4 5">
    <name type="scientific">Salmonella enterica subsp. enterica serovar Wandsworth str. A4-580</name>
    <dbReference type="NCBI Taxonomy" id="913086"/>
    <lineage>
        <taxon>Bacteria</taxon>
        <taxon>Pseudomonadati</taxon>
        <taxon>Pseudomonadota</taxon>
        <taxon>Gammaproteobacteria</taxon>
        <taxon>Enterobacterales</taxon>
        <taxon>Enterobacteriaceae</taxon>
        <taxon>Salmonella</taxon>
    </lineage>
</organism>
<evidence type="ECO:0000313" key="5">
    <source>
        <dbReference type="Proteomes" id="UP000003536"/>
    </source>
</evidence>
<feature type="transmembrane region" description="Helical" evidence="3">
    <location>
        <begin position="31"/>
        <end position="50"/>
    </location>
</feature>
<sequence>SWAVDKNGGGAPTHDPFAVNALLPAAGPKGYGLMMMIDILSGILLGLPFGRQVSSMYEDLHAGRNLGQLHLVINPAFFSSCELFRKHISQTMQELNAVKPAPGFKQVYYPGQDQDIKQKNADMNGIDIVDDIYQYLISDALYLKSYETKNPFAQ</sequence>
<keyword evidence="3" id="KW-0472">Membrane</keyword>
<dbReference type="AlphaFoldDB" id="G5S7U2"/>
<dbReference type="InterPro" id="IPR043143">
    <property type="entry name" value="Mal/L-sulf/L-lact_DH-like_NADP"/>
</dbReference>
<dbReference type="InterPro" id="IPR036111">
    <property type="entry name" value="Mal/L-sulfo/L-lacto_DH-like_sf"/>
</dbReference>
<dbReference type="GO" id="GO:0016491">
    <property type="term" value="F:oxidoreductase activity"/>
    <property type="evidence" value="ECO:0007669"/>
    <property type="project" value="UniProtKB-KW"/>
</dbReference>